<dbReference type="EMBL" id="BNDZ01000005">
    <property type="protein sequence ID" value="GHI46515.1"/>
    <property type="molecule type" value="Genomic_DNA"/>
</dbReference>
<feature type="region of interest" description="Disordered" evidence="1">
    <location>
        <begin position="1"/>
        <end position="116"/>
    </location>
</feature>
<accession>A0AA37BX75</accession>
<evidence type="ECO:0000313" key="2">
    <source>
        <dbReference type="EMBL" id="GHI46515.1"/>
    </source>
</evidence>
<gene>
    <name evidence="2" type="ORF">ScoT_26890</name>
</gene>
<reference evidence="2" key="1">
    <citation type="submission" date="2022-09" db="EMBL/GenBank/DDBJ databases">
        <title>Whole genome shotgun sequence of Streptomyces albidoflavus NBRC 12854.</title>
        <authorList>
            <person name="Komaki H."/>
            <person name="Tamura T."/>
        </authorList>
    </citation>
    <scope>NUCLEOTIDE SEQUENCE</scope>
    <source>
        <strain evidence="2">NBRC 12854</strain>
    </source>
</reference>
<dbReference type="AlphaFoldDB" id="A0AA37BX75"/>
<dbReference type="Proteomes" id="UP001051844">
    <property type="component" value="Unassembled WGS sequence"/>
</dbReference>
<sequence>MCHGRDPNGSWRPGKRACTVPAGRAPGSGPGLRDPGGGRANACRKEETRGADAREASSWASTGSAYRAPRPASRGPLARPPEIHWPPLPSPAYNLRPCPPPLRGALPAGRKPADAS</sequence>
<feature type="compositionally biased region" description="Gly residues" evidence="1">
    <location>
        <begin position="26"/>
        <end position="39"/>
    </location>
</feature>
<evidence type="ECO:0000256" key="1">
    <source>
        <dbReference type="SAM" id="MobiDB-lite"/>
    </source>
</evidence>
<feature type="compositionally biased region" description="Basic and acidic residues" evidence="1">
    <location>
        <begin position="43"/>
        <end position="55"/>
    </location>
</feature>
<comment type="caution">
    <text evidence="2">The sequence shown here is derived from an EMBL/GenBank/DDBJ whole genome shotgun (WGS) entry which is preliminary data.</text>
</comment>
<name>A0AA37BX75_9ACTN</name>
<proteinExistence type="predicted"/>
<evidence type="ECO:0000313" key="3">
    <source>
        <dbReference type="Proteomes" id="UP001051844"/>
    </source>
</evidence>
<organism evidence="2 3">
    <name type="scientific">Streptomyces albidoflavus</name>
    <dbReference type="NCBI Taxonomy" id="1886"/>
    <lineage>
        <taxon>Bacteria</taxon>
        <taxon>Bacillati</taxon>
        <taxon>Actinomycetota</taxon>
        <taxon>Actinomycetes</taxon>
        <taxon>Kitasatosporales</taxon>
        <taxon>Streptomycetaceae</taxon>
        <taxon>Streptomyces</taxon>
        <taxon>Streptomyces albidoflavus group</taxon>
    </lineage>
</organism>
<protein>
    <submittedName>
        <fullName evidence="2">Uncharacterized protein</fullName>
    </submittedName>
</protein>